<evidence type="ECO:0000313" key="1">
    <source>
        <dbReference type="EMBL" id="UXE60453.1"/>
    </source>
</evidence>
<reference evidence="1" key="1">
    <citation type="submission" date="2021-04" db="EMBL/GenBank/DDBJ databases">
        <title>Genome sequence of Woronichinia naegeliana from Washington state freshwater lake bloom.</title>
        <authorList>
            <person name="Dreher T.W."/>
        </authorList>
    </citation>
    <scope>NUCLEOTIDE SEQUENCE</scope>
    <source>
        <strain evidence="1">WA131</strain>
    </source>
</reference>
<gene>
    <name evidence="1" type="ORF">KA717_33700</name>
</gene>
<protein>
    <submittedName>
        <fullName evidence="1">Uncharacterized protein</fullName>
    </submittedName>
</protein>
<sequence length="133" mass="15678">MLNTITVNPLEQSTKKIVDLLTLLTQDYQQVLQQDKKTLLENFPPNNNEFSILEEIDLLTTYLRGYASQITINQQIKNPDQSLKNLRAICILKNPSLAELYFTKNEQFSLIYQYLQKLDYLKLLLIDWLMLHE</sequence>
<dbReference type="KEGG" id="wna:KA717_33700"/>
<name>A0A977KUZ9_9CYAN</name>
<dbReference type="EMBL" id="CP073041">
    <property type="protein sequence ID" value="UXE60453.1"/>
    <property type="molecule type" value="Genomic_DNA"/>
</dbReference>
<dbReference type="AlphaFoldDB" id="A0A977KUZ9"/>
<dbReference type="Proteomes" id="UP001065613">
    <property type="component" value="Chromosome"/>
</dbReference>
<accession>A0A977KUZ9</accession>
<organism evidence="1">
    <name type="scientific">Woronichinia naegeliana WA131</name>
    <dbReference type="NCBI Taxonomy" id="2824559"/>
    <lineage>
        <taxon>Bacteria</taxon>
        <taxon>Bacillati</taxon>
        <taxon>Cyanobacteriota</taxon>
        <taxon>Cyanophyceae</taxon>
        <taxon>Synechococcales</taxon>
        <taxon>Coelosphaeriaceae</taxon>
        <taxon>Woronichinia</taxon>
    </lineage>
</organism>
<proteinExistence type="predicted"/>